<organism evidence="5 6">
    <name type="scientific">Sphingomonas abietis</name>
    <dbReference type="NCBI Taxonomy" id="3012344"/>
    <lineage>
        <taxon>Bacteria</taxon>
        <taxon>Pseudomonadati</taxon>
        <taxon>Pseudomonadota</taxon>
        <taxon>Alphaproteobacteria</taxon>
        <taxon>Sphingomonadales</taxon>
        <taxon>Sphingomonadaceae</taxon>
        <taxon>Sphingomonas</taxon>
    </lineage>
</organism>
<reference evidence="5 6" key="1">
    <citation type="submission" date="2022-12" db="EMBL/GenBank/DDBJ databases">
        <title>Sphingomonas abieness sp. nov., an endophytic bacterium isolated from Abies koreana.</title>
        <authorList>
            <person name="Jiang L."/>
            <person name="Lee J."/>
        </authorList>
    </citation>
    <scope>NUCLEOTIDE SEQUENCE [LARGE SCALE GENOMIC DNA]</scope>
    <source>
        <strain evidence="6">PAMB 00755</strain>
    </source>
</reference>
<gene>
    <name evidence="5" type="ORF">PBT88_13930</name>
</gene>
<dbReference type="Proteomes" id="UP001210865">
    <property type="component" value="Chromosome"/>
</dbReference>
<dbReference type="Gene3D" id="3.40.50.1820">
    <property type="entry name" value="alpha/beta hydrolase"/>
    <property type="match status" value="1"/>
</dbReference>
<feature type="domain" description="Carboxylesterase type B" evidence="4">
    <location>
        <begin position="373"/>
        <end position="480"/>
    </location>
</feature>
<evidence type="ECO:0000256" key="3">
    <source>
        <dbReference type="RuleBase" id="RU361235"/>
    </source>
</evidence>
<dbReference type="InterPro" id="IPR002018">
    <property type="entry name" value="CarbesteraseB"/>
</dbReference>
<sequence length="492" mass="51641">MIPALLGLALSAASASASVVPVAPAVMTSEGPLVGAREADGSIAFRGIPYARPPVGPLRWKPPQPIRWSAPRAAIKAGSACPQSDYGVWNRKDAIAGREDCLTLELRTPTLTPARPLPVMVWIHGGGNRGGSGMGNIDSDLVSHGVVLVDLNYRLGALGFLSHPALSAESPRRASGNYGLMDQQAALRWVKANIARFGGDPARITIFGESAGGQDVGIQRLLPANRGLFAGAIEQSGSPAFGVPTRSLAEAEALGERLARLAGAPADADAATMRSLPVAALLRAGDAVHVPSVGDDSFVWLQMTVDGVVLPDTPSRLLAKAANPAPLIIGTNLHEFTPTDIKGDARAVIRQRFGKDGPTVFAHYGLSKPGPVSEDRALDIATDLIFRCPSEVVARTRSGGPAWMYRFDHADADGTPVTHGSDIGSVMHRGTGGAATMQDYWLAFARTGRPEAAGLPAWPRFAASRRMVLHFGQDATAVREATDPVCPLTRTP</sequence>
<dbReference type="SUPFAM" id="SSF53474">
    <property type="entry name" value="alpha/beta-Hydrolases"/>
    <property type="match status" value="1"/>
</dbReference>
<evidence type="ECO:0000256" key="2">
    <source>
        <dbReference type="ARBA" id="ARBA00022801"/>
    </source>
</evidence>
<protein>
    <recommendedName>
        <fullName evidence="3">Carboxylic ester hydrolase</fullName>
        <ecNumber evidence="3">3.1.1.-</ecNumber>
    </recommendedName>
</protein>
<dbReference type="RefSeq" id="WP_270075933.1">
    <property type="nucleotide sequence ID" value="NZ_CP115174.1"/>
</dbReference>
<dbReference type="EC" id="3.1.1.-" evidence="3"/>
<feature type="domain" description="Carboxylesterase type B" evidence="4">
    <location>
        <begin position="24"/>
        <end position="339"/>
    </location>
</feature>
<dbReference type="InterPro" id="IPR029058">
    <property type="entry name" value="AB_hydrolase_fold"/>
</dbReference>
<dbReference type="EMBL" id="CP115174">
    <property type="protein sequence ID" value="WBO21284.1"/>
    <property type="molecule type" value="Genomic_DNA"/>
</dbReference>
<dbReference type="InterPro" id="IPR050309">
    <property type="entry name" value="Type-B_Carboxylest/Lipase"/>
</dbReference>
<dbReference type="InterPro" id="IPR019826">
    <property type="entry name" value="Carboxylesterase_B_AS"/>
</dbReference>
<evidence type="ECO:0000313" key="5">
    <source>
        <dbReference type="EMBL" id="WBO21284.1"/>
    </source>
</evidence>
<evidence type="ECO:0000256" key="1">
    <source>
        <dbReference type="ARBA" id="ARBA00005964"/>
    </source>
</evidence>
<comment type="similarity">
    <text evidence="1 3">Belongs to the type-B carboxylesterase/lipase family.</text>
</comment>
<evidence type="ECO:0000313" key="6">
    <source>
        <dbReference type="Proteomes" id="UP001210865"/>
    </source>
</evidence>
<evidence type="ECO:0000259" key="4">
    <source>
        <dbReference type="Pfam" id="PF00135"/>
    </source>
</evidence>
<feature type="chain" id="PRO_5045002377" description="Carboxylic ester hydrolase" evidence="3">
    <location>
        <begin position="18"/>
        <end position="492"/>
    </location>
</feature>
<proteinExistence type="inferred from homology"/>
<name>A0ABY7NN02_9SPHN</name>
<dbReference type="Pfam" id="PF00135">
    <property type="entry name" value="COesterase"/>
    <property type="match status" value="2"/>
</dbReference>
<keyword evidence="3" id="KW-0732">Signal</keyword>
<keyword evidence="6" id="KW-1185">Reference proteome</keyword>
<keyword evidence="2 3" id="KW-0378">Hydrolase</keyword>
<feature type="signal peptide" evidence="3">
    <location>
        <begin position="1"/>
        <end position="17"/>
    </location>
</feature>
<dbReference type="PANTHER" id="PTHR11559">
    <property type="entry name" value="CARBOXYLESTERASE"/>
    <property type="match status" value="1"/>
</dbReference>
<dbReference type="PROSITE" id="PS00122">
    <property type="entry name" value="CARBOXYLESTERASE_B_1"/>
    <property type="match status" value="1"/>
</dbReference>
<accession>A0ABY7NN02</accession>